<dbReference type="AlphaFoldDB" id="A0A2P8H9Y6"/>
<proteinExistence type="inferred from homology"/>
<dbReference type="OrthoDB" id="9811611at2"/>
<dbReference type="Proteomes" id="UP000242310">
    <property type="component" value="Unassembled WGS sequence"/>
</dbReference>
<feature type="domain" description="Type I restriction modification DNA specificity" evidence="5">
    <location>
        <begin position="8"/>
        <end position="175"/>
    </location>
</feature>
<protein>
    <submittedName>
        <fullName evidence="6">Type I restriction enzyme S subunit</fullName>
    </submittedName>
</protein>
<comment type="caution">
    <text evidence="6">The sequence shown here is derived from an EMBL/GenBank/DDBJ whole genome shotgun (WGS) entry which is preliminary data.</text>
</comment>
<keyword evidence="2" id="KW-0680">Restriction system</keyword>
<dbReference type="PANTHER" id="PTHR30408:SF12">
    <property type="entry name" value="TYPE I RESTRICTION ENZYME MJAVIII SPECIFICITY SUBUNIT"/>
    <property type="match status" value="1"/>
</dbReference>
<accession>A0A2P8H9Y6</accession>
<feature type="domain" description="Type I restriction modification DNA specificity" evidence="5">
    <location>
        <begin position="208"/>
        <end position="385"/>
    </location>
</feature>
<name>A0A2P8H9Y6_9BACI</name>
<comment type="similarity">
    <text evidence="1">Belongs to the type-I restriction system S methylase family.</text>
</comment>
<dbReference type="GO" id="GO:0009307">
    <property type="term" value="P:DNA restriction-modification system"/>
    <property type="evidence" value="ECO:0007669"/>
    <property type="project" value="UniProtKB-KW"/>
</dbReference>
<dbReference type="EMBL" id="PYAV01000012">
    <property type="protein sequence ID" value="PSL42989.1"/>
    <property type="molecule type" value="Genomic_DNA"/>
</dbReference>
<dbReference type="Gene3D" id="1.10.287.1120">
    <property type="entry name" value="Bipartite methylase S protein"/>
    <property type="match status" value="1"/>
</dbReference>
<reference evidence="6 7" key="1">
    <citation type="submission" date="2018-03" db="EMBL/GenBank/DDBJ databases">
        <title>Genomic Encyclopedia of Type Strains, Phase III (KMG-III): the genomes of soil and plant-associated and newly described type strains.</title>
        <authorList>
            <person name="Whitman W."/>
        </authorList>
    </citation>
    <scope>NUCLEOTIDE SEQUENCE [LARGE SCALE GENOMIC DNA]</scope>
    <source>
        <strain evidence="6 7">CGMCC 1.07653</strain>
    </source>
</reference>
<dbReference type="PANTHER" id="PTHR30408">
    <property type="entry name" value="TYPE-1 RESTRICTION ENZYME ECOKI SPECIFICITY PROTEIN"/>
    <property type="match status" value="1"/>
</dbReference>
<organism evidence="6 7">
    <name type="scientific">Salsuginibacillus halophilus</name>
    <dbReference type="NCBI Taxonomy" id="517424"/>
    <lineage>
        <taxon>Bacteria</taxon>
        <taxon>Bacillati</taxon>
        <taxon>Bacillota</taxon>
        <taxon>Bacilli</taxon>
        <taxon>Bacillales</taxon>
        <taxon>Bacillaceae</taxon>
        <taxon>Salsuginibacillus</taxon>
    </lineage>
</organism>
<dbReference type="InterPro" id="IPR052021">
    <property type="entry name" value="Type-I_RS_S_subunit"/>
</dbReference>
<keyword evidence="4" id="KW-0175">Coiled coil</keyword>
<evidence type="ECO:0000313" key="6">
    <source>
        <dbReference type="EMBL" id="PSL42989.1"/>
    </source>
</evidence>
<evidence type="ECO:0000256" key="2">
    <source>
        <dbReference type="ARBA" id="ARBA00022747"/>
    </source>
</evidence>
<feature type="coiled-coil region" evidence="4">
    <location>
        <begin position="368"/>
        <end position="395"/>
    </location>
</feature>
<evidence type="ECO:0000256" key="4">
    <source>
        <dbReference type="SAM" id="Coils"/>
    </source>
</evidence>
<gene>
    <name evidence="6" type="ORF">B0H94_11272</name>
</gene>
<evidence type="ECO:0000256" key="3">
    <source>
        <dbReference type="ARBA" id="ARBA00023125"/>
    </source>
</evidence>
<dbReference type="Pfam" id="PF01420">
    <property type="entry name" value="Methylase_S"/>
    <property type="match status" value="2"/>
</dbReference>
<dbReference type="SUPFAM" id="SSF116734">
    <property type="entry name" value="DNA methylase specificity domain"/>
    <property type="match status" value="2"/>
</dbReference>
<dbReference type="InterPro" id="IPR000055">
    <property type="entry name" value="Restrct_endonuc_typeI_TRD"/>
</dbReference>
<dbReference type="GO" id="GO:0003677">
    <property type="term" value="F:DNA binding"/>
    <property type="evidence" value="ECO:0007669"/>
    <property type="project" value="UniProtKB-KW"/>
</dbReference>
<evidence type="ECO:0000259" key="5">
    <source>
        <dbReference type="Pfam" id="PF01420"/>
    </source>
</evidence>
<evidence type="ECO:0000313" key="7">
    <source>
        <dbReference type="Proteomes" id="UP000242310"/>
    </source>
</evidence>
<sequence>MVDSTQHTWLFKTFDSICEVRQEKFNPNKNPEHPYIGLEHIESGSGVINSIGSSTDTSSMKNVFKEGDVLFGKLRPYLQKYWLANFDGVCATEILPLIAKNNIDNRYLFYLVQKGSFIRYLSNRAFGTRMPRTSWGEMSEYETLVPIRIVEQQKIAAILSSVDEAIEKTEQIIEQTETVKKGLMQQLFKRGINDFKLKKTSIGDIPCDWTLTNIDSIATVTKLAGFEFTEHIEYVNSGDIIAVRGLNIKEGRLKLDEVKKIYKDVSDKLTRSKLYYNDLVFTYVGTIGEVAIIKEEDQYHLAPNVAKLTLNEGTPDYLYYYLRSPIALKEINSLLTTTSQPALSMGNIRKIRVPLPSSEEQARIYKIIESVDDKMHFYKKKLEKLMKLKQGLMQQLLTGKVRVPIDEDEEVLP</sequence>
<keyword evidence="7" id="KW-1185">Reference proteome</keyword>
<dbReference type="InterPro" id="IPR044946">
    <property type="entry name" value="Restrct_endonuc_typeI_TRD_sf"/>
</dbReference>
<dbReference type="Gene3D" id="3.90.220.20">
    <property type="entry name" value="DNA methylase specificity domains"/>
    <property type="match status" value="2"/>
</dbReference>
<keyword evidence="3" id="KW-0238">DNA-binding</keyword>
<evidence type="ECO:0000256" key="1">
    <source>
        <dbReference type="ARBA" id="ARBA00010923"/>
    </source>
</evidence>